<protein>
    <recommendedName>
        <fullName evidence="4">LppX_LprAFG lipoprotein</fullName>
    </recommendedName>
</protein>
<reference evidence="2" key="2">
    <citation type="submission" date="2020-09" db="EMBL/GenBank/DDBJ databases">
        <authorList>
            <person name="Sun Q."/>
            <person name="Zhou Y."/>
        </authorList>
    </citation>
    <scope>NUCLEOTIDE SEQUENCE</scope>
    <source>
        <strain evidence="2">CGMCC 4.7679</strain>
    </source>
</reference>
<dbReference type="AlphaFoldDB" id="A0A8H9M4B0"/>
<proteinExistence type="predicted"/>
<gene>
    <name evidence="2" type="ORF">GCM10017566_19550</name>
</gene>
<dbReference type="InterPro" id="IPR029046">
    <property type="entry name" value="LolA/LolB/LppX"/>
</dbReference>
<dbReference type="Gene3D" id="2.50.20.20">
    <property type="match status" value="1"/>
</dbReference>
<keyword evidence="3" id="KW-1185">Reference proteome</keyword>
<sequence>MGLHMRKRPGLAVATLALVLTLTGCGARAVSGTPSGDGHLFDNAQELVRAATGETDQVKSAKFSMTMTVAGQPVTGQGEGRFDGDNTAMRMSMTASGIDEEMLYVGKKIYLQVPEQYRDQLTSGKPWGQFPENSNFSKVMGAAQAQQNDPKQMLQQIQEAGTITRSAQETLDGKPATHYWIDVDVAKSVDKLAQSGLSQAQLQGMASKVKTVPMQLWLNEDLLPVQITEDMTELMRAAGAPASTQNMTLTMKYTDWGIPVDVQAPPADEVGDIELPN</sequence>
<dbReference type="OrthoDB" id="3427828at2"/>
<accession>A0A8H9M4B0</accession>
<dbReference type="SUPFAM" id="SSF89392">
    <property type="entry name" value="Prokaryotic lipoproteins and lipoprotein localization factors"/>
    <property type="match status" value="1"/>
</dbReference>
<dbReference type="Proteomes" id="UP000658656">
    <property type="component" value="Unassembled WGS sequence"/>
</dbReference>
<dbReference type="PROSITE" id="PS51257">
    <property type="entry name" value="PROKAR_LIPOPROTEIN"/>
    <property type="match status" value="1"/>
</dbReference>
<comment type="caution">
    <text evidence="2">The sequence shown here is derived from an EMBL/GenBank/DDBJ whole genome shotgun (WGS) entry which is preliminary data.</text>
</comment>
<reference evidence="2" key="1">
    <citation type="journal article" date="2014" name="Int. J. Syst. Evol. Microbiol.">
        <title>Complete genome sequence of Corynebacterium casei LMG S-19264T (=DSM 44701T), isolated from a smear-ripened cheese.</title>
        <authorList>
            <consortium name="US DOE Joint Genome Institute (JGI-PGF)"/>
            <person name="Walter F."/>
            <person name="Albersmeier A."/>
            <person name="Kalinowski J."/>
            <person name="Ruckert C."/>
        </authorList>
    </citation>
    <scope>NUCLEOTIDE SEQUENCE</scope>
    <source>
        <strain evidence="2">CGMCC 4.7679</strain>
    </source>
</reference>
<evidence type="ECO:0000256" key="1">
    <source>
        <dbReference type="SAM" id="SignalP"/>
    </source>
</evidence>
<feature type="signal peptide" evidence="1">
    <location>
        <begin position="1"/>
        <end position="29"/>
    </location>
</feature>
<keyword evidence="1" id="KW-0732">Signal</keyword>
<evidence type="ECO:0000313" key="2">
    <source>
        <dbReference type="EMBL" id="GHF46516.1"/>
    </source>
</evidence>
<evidence type="ECO:0000313" key="3">
    <source>
        <dbReference type="Proteomes" id="UP000658656"/>
    </source>
</evidence>
<organism evidence="2 3">
    <name type="scientific">Amycolatopsis bartoniae</name>
    <dbReference type="NCBI Taxonomy" id="941986"/>
    <lineage>
        <taxon>Bacteria</taxon>
        <taxon>Bacillati</taxon>
        <taxon>Actinomycetota</taxon>
        <taxon>Actinomycetes</taxon>
        <taxon>Pseudonocardiales</taxon>
        <taxon>Pseudonocardiaceae</taxon>
        <taxon>Amycolatopsis</taxon>
    </lineage>
</organism>
<name>A0A8H9M4B0_9PSEU</name>
<dbReference type="EMBL" id="BNAV01000002">
    <property type="protein sequence ID" value="GHF46516.1"/>
    <property type="molecule type" value="Genomic_DNA"/>
</dbReference>
<feature type="chain" id="PRO_5033994792" description="LppX_LprAFG lipoprotein" evidence="1">
    <location>
        <begin position="30"/>
        <end position="277"/>
    </location>
</feature>
<evidence type="ECO:0008006" key="4">
    <source>
        <dbReference type="Google" id="ProtNLM"/>
    </source>
</evidence>